<evidence type="ECO:0000313" key="2">
    <source>
        <dbReference type="EMBL" id="KAJ7720529.1"/>
    </source>
</evidence>
<dbReference type="EMBL" id="JARKIB010000239">
    <property type="protein sequence ID" value="KAJ7720529.1"/>
    <property type="molecule type" value="Genomic_DNA"/>
</dbReference>
<protein>
    <submittedName>
        <fullName evidence="2">Uncharacterized protein</fullName>
    </submittedName>
</protein>
<evidence type="ECO:0000256" key="1">
    <source>
        <dbReference type="SAM" id="Phobius"/>
    </source>
</evidence>
<reference evidence="2" key="1">
    <citation type="submission" date="2023-03" db="EMBL/GenBank/DDBJ databases">
        <title>Massive genome expansion in bonnet fungi (Mycena s.s.) driven by repeated elements and novel gene families across ecological guilds.</title>
        <authorList>
            <consortium name="Lawrence Berkeley National Laboratory"/>
            <person name="Harder C.B."/>
            <person name="Miyauchi S."/>
            <person name="Viragh M."/>
            <person name="Kuo A."/>
            <person name="Thoen E."/>
            <person name="Andreopoulos B."/>
            <person name="Lu D."/>
            <person name="Skrede I."/>
            <person name="Drula E."/>
            <person name="Henrissat B."/>
            <person name="Morin E."/>
            <person name="Kohler A."/>
            <person name="Barry K."/>
            <person name="LaButti K."/>
            <person name="Morin E."/>
            <person name="Salamov A."/>
            <person name="Lipzen A."/>
            <person name="Mereny Z."/>
            <person name="Hegedus B."/>
            <person name="Baldrian P."/>
            <person name="Stursova M."/>
            <person name="Weitz H."/>
            <person name="Taylor A."/>
            <person name="Grigoriev I.V."/>
            <person name="Nagy L.G."/>
            <person name="Martin F."/>
            <person name="Kauserud H."/>
        </authorList>
    </citation>
    <scope>NUCLEOTIDE SEQUENCE</scope>
    <source>
        <strain evidence="2">CBHHK182m</strain>
    </source>
</reference>
<feature type="transmembrane region" description="Helical" evidence="1">
    <location>
        <begin position="54"/>
        <end position="72"/>
    </location>
</feature>
<name>A0AAD7HGW8_9AGAR</name>
<keyword evidence="1" id="KW-0812">Transmembrane</keyword>
<organism evidence="2 3">
    <name type="scientific">Mycena metata</name>
    <dbReference type="NCBI Taxonomy" id="1033252"/>
    <lineage>
        <taxon>Eukaryota</taxon>
        <taxon>Fungi</taxon>
        <taxon>Dikarya</taxon>
        <taxon>Basidiomycota</taxon>
        <taxon>Agaricomycotina</taxon>
        <taxon>Agaricomycetes</taxon>
        <taxon>Agaricomycetidae</taxon>
        <taxon>Agaricales</taxon>
        <taxon>Marasmiineae</taxon>
        <taxon>Mycenaceae</taxon>
        <taxon>Mycena</taxon>
    </lineage>
</organism>
<gene>
    <name evidence="2" type="ORF">B0H16DRAFT_384145</name>
</gene>
<accession>A0AAD7HGW8</accession>
<feature type="transmembrane region" description="Helical" evidence="1">
    <location>
        <begin position="20"/>
        <end position="42"/>
    </location>
</feature>
<keyword evidence="3" id="KW-1185">Reference proteome</keyword>
<feature type="transmembrane region" description="Helical" evidence="1">
    <location>
        <begin position="237"/>
        <end position="264"/>
    </location>
</feature>
<sequence length="311" mass="34636">MDSLKCITANPDITGIGVRIAIYAQNLLCFVPIGLHLWDGIISDEELKGIKDQSIGMLAIAFAILISIIIQAKTAVQGQPITGFHAAVILDLSWMNNTSTWIWFLLYAHHISNADAEEEAAEKKWDPRCPRCRLEWGRQSIPATISAWFSVIRSTACPRHGKQQGFFAPVLLPIENLFWRALVLFIGSVHLSLMAGIGIWLWSHPTQFGTPMDCVPTLTIVGRSVPFTSKPLQIFSLAMYSIIAVPLVNLLPPIAFFLALHIAYNQARRPISRWICFWTGGGLGHVNDHNPQNLSGSWTPAPRRHQHHLAD</sequence>
<keyword evidence="1" id="KW-1133">Transmembrane helix</keyword>
<dbReference type="Proteomes" id="UP001215598">
    <property type="component" value="Unassembled WGS sequence"/>
</dbReference>
<keyword evidence="1" id="KW-0472">Membrane</keyword>
<feature type="transmembrane region" description="Helical" evidence="1">
    <location>
        <begin position="177"/>
        <end position="202"/>
    </location>
</feature>
<evidence type="ECO:0000313" key="3">
    <source>
        <dbReference type="Proteomes" id="UP001215598"/>
    </source>
</evidence>
<comment type="caution">
    <text evidence="2">The sequence shown here is derived from an EMBL/GenBank/DDBJ whole genome shotgun (WGS) entry which is preliminary data.</text>
</comment>
<proteinExistence type="predicted"/>
<dbReference type="AlphaFoldDB" id="A0AAD7HGW8"/>